<dbReference type="Proteomes" id="UP001497623">
    <property type="component" value="Unassembled WGS sequence"/>
</dbReference>
<evidence type="ECO:0000256" key="3">
    <source>
        <dbReference type="ARBA" id="ARBA00030780"/>
    </source>
</evidence>
<evidence type="ECO:0000256" key="2">
    <source>
        <dbReference type="ARBA" id="ARBA00022884"/>
    </source>
</evidence>
<dbReference type="PROSITE" id="PS50102">
    <property type="entry name" value="RRM"/>
    <property type="match status" value="1"/>
</dbReference>
<dbReference type="GO" id="GO:0003723">
    <property type="term" value="F:RNA binding"/>
    <property type="evidence" value="ECO:0007669"/>
    <property type="project" value="UniProtKB-UniRule"/>
</dbReference>
<evidence type="ECO:0000256" key="4">
    <source>
        <dbReference type="PROSITE-ProRule" id="PRU00176"/>
    </source>
</evidence>
<keyword evidence="2 4" id="KW-0694">RNA-binding</keyword>
<keyword evidence="8" id="KW-1185">Reference proteome</keyword>
<dbReference type="SUPFAM" id="SSF54928">
    <property type="entry name" value="RNA-binding domain, RBD"/>
    <property type="match status" value="1"/>
</dbReference>
<sequence>MTNDVTLPVPLPPKETESKDERRLWVGNLDSRLREYQLLKMVENFGPLVEFDFLYHRSGPQNGQPRGYAFVTFKTSEAAQTAMRCLDGKIILGRRMAVKWAHAQDEGRISLTRNNSGPAVEAGATGKRAQTPKMVKISIRETGEENISKLKSHEHCKANGPPPTAKIFAQYNCTNRQNNCGNKFMSGNSEEKTRENYHK</sequence>
<dbReference type="Pfam" id="PF00076">
    <property type="entry name" value="RRM_1"/>
    <property type="match status" value="1"/>
</dbReference>
<evidence type="ECO:0000259" key="6">
    <source>
        <dbReference type="PROSITE" id="PS50102"/>
    </source>
</evidence>
<evidence type="ECO:0000313" key="7">
    <source>
        <dbReference type="EMBL" id="CAL4113249.1"/>
    </source>
</evidence>
<evidence type="ECO:0000256" key="1">
    <source>
        <dbReference type="ARBA" id="ARBA00021141"/>
    </source>
</evidence>
<feature type="region of interest" description="Disordered" evidence="5">
    <location>
        <begin position="112"/>
        <end position="131"/>
    </location>
</feature>
<feature type="non-terminal residue" evidence="7">
    <location>
        <position position="199"/>
    </location>
</feature>
<evidence type="ECO:0000313" key="8">
    <source>
        <dbReference type="Proteomes" id="UP001497623"/>
    </source>
</evidence>
<dbReference type="EMBL" id="CAXKWB010015292">
    <property type="protein sequence ID" value="CAL4113249.1"/>
    <property type="molecule type" value="Genomic_DNA"/>
</dbReference>
<dbReference type="InterPro" id="IPR000504">
    <property type="entry name" value="RRM_dom"/>
</dbReference>
<dbReference type="Gene3D" id="3.30.70.330">
    <property type="match status" value="1"/>
</dbReference>
<gene>
    <name evidence="7" type="ORF">MNOR_LOCUS20079</name>
</gene>
<comment type="caution">
    <text evidence="7">The sequence shown here is derived from an EMBL/GenBank/DDBJ whole genome shotgun (WGS) entry which is preliminary data.</text>
</comment>
<proteinExistence type="predicted"/>
<organism evidence="7 8">
    <name type="scientific">Meganyctiphanes norvegica</name>
    <name type="common">Northern krill</name>
    <name type="synonym">Thysanopoda norvegica</name>
    <dbReference type="NCBI Taxonomy" id="48144"/>
    <lineage>
        <taxon>Eukaryota</taxon>
        <taxon>Metazoa</taxon>
        <taxon>Ecdysozoa</taxon>
        <taxon>Arthropoda</taxon>
        <taxon>Crustacea</taxon>
        <taxon>Multicrustacea</taxon>
        <taxon>Malacostraca</taxon>
        <taxon>Eumalacostraca</taxon>
        <taxon>Eucarida</taxon>
        <taxon>Euphausiacea</taxon>
        <taxon>Euphausiidae</taxon>
        <taxon>Meganyctiphanes</taxon>
    </lineage>
</organism>
<reference evidence="7 8" key="1">
    <citation type="submission" date="2024-05" db="EMBL/GenBank/DDBJ databases">
        <authorList>
            <person name="Wallberg A."/>
        </authorList>
    </citation>
    <scope>NUCLEOTIDE SEQUENCE [LARGE SCALE GENOMIC DNA]</scope>
</reference>
<dbReference type="InterPro" id="IPR035979">
    <property type="entry name" value="RBD_domain_sf"/>
</dbReference>
<protein>
    <recommendedName>
        <fullName evidence="1">Probable RNA-binding protein 18</fullName>
    </recommendedName>
    <alternativeName>
        <fullName evidence="3">RNA-binding motif protein 18</fullName>
    </alternativeName>
</protein>
<dbReference type="PANTHER" id="PTHR21245">
    <property type="entry name" value="HETEROGENEOUS NUCLEAR RIBONUCLEOPROTEIN"/>
    <property type="match status" value="1"/>
</dbReference>
<dbReference type="CDD" id="cd12355">
    <property type="entry name" value="RRM_RBM18"/>
    <property type="match status" value="1"/>
</dbReference>
<dbReference type="InterPro" id="IPR039157">
    <property type="entry name" value="RBM18_RRM"/>
</dbReference>
<name>A0AAV2R2K8_MEGNR</name>
<accession>A0AAV2R2K8</accession>
<dbReference type="AlphaFoldDB" id="A0AAV2R2K8"/>
<feature type="domain" description="RRM" evidence="6">
    <location>
        <begin position="22"/>
        <end position="103"/>
    </location>
</feature>
<dbReference type="SMART" id="SM00360">
    <property type="entry name" value="RRM"/>
    <property type="match status" value="1"/>
</dbReference>
<evidence type="ECO:0000256" key="5">
    <source>
        <dbReference type="SAM" id="MobiDB-lite"/>
    </source>
</evidence>
<dbReference type="InterPro" id="IPR012677">
    <property type="entry name" value="Nucleotide-bd_a/b_plait_sf"/>
</dbReference>